<dbReference type="GO" id="GO:0003677">
    <property type="term" value="F:DNA binding"/>
    <property type="evidence" value="ECO:0007669"/>
    <property type="project" value="InterPro"/>
</dbReference>
<evidence type="ECO:0000313" key="2">
    <source>
        <dbReference type="Proteomes" id="UP000304148"/>
    </source>
</evidence>
<accession>A0A383REA4</accession>
<dbReference type="Gene3D" id="1.10.260.40">
    <property type="entry name" value="lambda repressor-like DNA-binding domains"/>
    <property type="match status" value="1"/>
</dbReference>
<evidence type="ECO:0008006" key="3">
    <source>
        <dbReference type="Google" id="ProtNLM"/>
    </source>
</evidence>
<dbReference type="Proteomes" id="UP000304148">
    <property type="component" value="Chromosome"/>
</dbReference>
<sequence length="96" mass="10548">MRYANVLTDAIATSRLTYQQVADKCKNSGTPITRFYISKLCTGAKPPASDEVNHALAMVLAPYSGLTYEALAIAKYKEIIPSDVLAALYRDYKEAI</sequence>
<dbReference type="AlphaFoldDB" id="A0A383REA4"/>
<evidence type="ECO:0000313" key="1">
    <source>
        <dbReference type="EMBL" id="SYX84659.1"/>
    </source>
</evidence>
<gene>
    <name evidence="1" type="ORF">PBLR_13081</name>
</gene>
<organism evidence="1 2">
    <name type="scientific">Paenibacillus alvei</name>
    <name type="common">Bacillus alvei</name>
    <dbReference type="NCBI Taxonomy" id="44250"/>
    <lineage>
        <taxon>Bacteria</taxon>
        <taxon>Bacillati</taxon>
        <taxon>Bacillota</taxon>
        <taxon>Bacilli</taxon>
        <taxon>Bacillales</taxon>
        <taxon>Paenibacillaceae</taxon>
        <taxon>Paenibacillus</taxon>
    </lineage>
</organism>
<proteinExistence type="predicted"/>
<name>A0A383REA4_PAEAL</name>
<dbReference type="RefSeq" id="WP_138186524.1">
    <property type="nucleotide sequence ID" value="NZ_LS992241.1"/>
</dbReference>
<dbReference type="InterPro" id="IPR010982">
    <property type="entry name" value="Lambda_DNA-bd_dom_sf"/>
</dbReference>
<protein>
    <recommendedName>
        <fullName evidence="3">XRE family transcriptional regulator</fullName>
    </recommendedName>
</protein>
<reference evidence="2" key="1">
    <citation type="submission" date="2018-08" db="EMBL/GenBank/DDBJ databases">
        <authorList>
            <person name="Chevrot R."/>
        </authorList>
    </citation>
    <scope>NUCLEOTIDE SEQUENCE [LARGE SCALE GENOMIC DNA]</scope>
</reference>
<dbReference type="EMBL" id="LS992241">
    <property type="protein sequence ID" value="SYX84659.1"/>
    <property type="molecule type" value="Genomic_DNA"/>
</dbReference>